<organism evidence="4">
    <name type="scientific">Yarrowia lipolytica</name>
    <name type="common">Candida lipolytica</name>
    <dbReference type="NCBI Taxonomy" id="4952"/>
    <lineage>
        <taxon>Eukaryota</taxon>
        <taxon>Fungi</taxon>
        <taxon>Dikarya</taxon>
        <taxon>Ascomycota</taxon>
        <taxon>Saccharomycotina</taxon>
        <taxon>Dipodascomycetes</taxon>
        <taxon>Dipodascales</taxon>
        <taxon>Dipodascales incertae sedis</taxon>
        <taxon>Yarrowia</taxon>
    </lineage>
</organism>
<dbReference type="VEuPathDB" id="FungiDB:YALI1_B06928g"/>
<dbReference type="SUPFAM" id="SSF57701">
    <property type="entry name" value="Zn2/Cys6 DNA-binding domain"/>
    <property type="match status" value="1"/>
</dbReference>
<proteinExistence type="predicted"/>
<sequence>MSSTKPRKFHSRKAHKKSHLGCKTCKRRRIKCDERLPSCSQCSRIDSPCPYLDMTPQELTFFREAKVKSDATSFINMRSMNPTTQVPMQGYGYPAPPPPHGGPPPAMGMQQPMMPMGYPPQGVPPPQMPLQHMPPMAPAPMAQPYYAMQYPPPPQHMYGHMPMPPQTQIPQQHPAAQPPHPGPPPPSTHLSPHHSPHQSHHSPHSPHAHNVPSAPPPPTSAPQGPHSYPGAFSGSLPSVQNGTTLPPLGSSPPLSAAGNSGVKLENGHQADGVKTENAQPVSLPPLTSTLPPISAITDSGGSNDSFQLPPIIQAHNPKHATLPQKFGTGNTASIVKQGFETDMMRHAYGAWISDSIKNAEDHPVLYHSLLAFSHGYLYLKSHSKVPDEKANTGGMTPEQIRDLSSHHRSKALSMIHTYTDNLGSNSEQLPNASDALLVTTLILAWDIFLQEDDIKPYIELSKGLAAVLQSLSLNTSQSPTTFCMAESLFQSIKSIHIPPYESGFWQEFVSKFASVKHQISDSTLLLQYAEVEEFLNEVTNMLNNQPRNFNNPTSYPPQKLYQFLRQWLTIFPSRALSGFQTWKTHDEKLLYSYCHAASRALDALFPEVRFLFQIGFIGPVDLVGLDNSLEESLGPNTGSTNPLTYPLRVVGFFKMRTSLASRILFDDDPFEGSDSLVERKKSRFGMLKEIFVNSFENPTVPQFDHYKSNGANEGESPDSVSASSVTGGSSSPRTSVTSISGDEGMAMAASTANAVPAAAGASSWKQTAFARYFVDRMEILGT</sequence>
<evidence type="ECO:0000313" key="4">
    <source>
        <dbReference type="EMBL" id="CAE00639.1"/>
    </source>
</evidence>
<dbReference type="EMBL" id="KZ858972">
    <property type="protein sequence ID" value="RDW26863.1"/>
    <property type="molecule type" value="Genomic_DNA"/>
</dbReference>
<dbReference type="EMBL" id="CP017554">
    <property type="protein sequence ID" value="AOW01253.1"/>
    <property type="molecule type" value="Genomic_DNA"/>
</dbReference>
<dbReference type="AlphaFoldDB" id="Q4W4C0"/>
<dbReference type="InterPro" id="IPR036864">
    <property type="entry name" value="Zn2-C6_fun-type_DNA-bd_sf"/>
</dbReference>
<dbReference type="GO" id="GO:0000981">
    <property type="term" value="F:DNA-binding transcription factor activity, RNA polymerase II-specific"/>
    <property type="evidence" value="ECO:0007669"/>
    <property type="project" value="InterPro"/>
</dbReference>
<dbReference type="GO" id="GO:0008270">
    <property type="term" value="F:zinc ion binding"/>
    <property type="evidence" value="ECO:0007669"/>
    <property type="project" value="InterPro"/>
</dbReference>
<feature type="region of interest" description="Disordered" evidence="1">
    <location>
        <begin position="157"/>
        <end position="302"/>
    </location>
</feature>
<feature type="compositionally biased region" description="Pro residues" evidence="1">
    <location>
        <begin position="176"/>
        <end position="187"/>
    </location>
</feature>
<dbReference type="PROSITE" id="PS00463">
    <property type="entry name" value="ZN2_CY6_FUNGAL_1"/>
    <property type="match status" value="1"/>
</dbReference>
<feature type="region of interest" description="Disordered" evidence="1">
    <location>
        <begin position="703"/>
        <end position="739"/>
    </location>
</feature>
<evidence type="ECO:0000313" key="3">
    <source>
        <dbReference type="EMBL" id="AOW01253.1"/>
    </source>
</evidence>
<reference evidence="4" key="2">
    <citation type="submission" date="2005-05" db="EMBL/GenBank/DDBJ databases">
        <title>YlZNC1 encodes a ZN2_CY6-type zinc finger protein that promotes dimorphic transition in the yeast Yarrowia lipolytica.</title>
        <authorList>
            <person name="Torres-Guzman J."/>
            <person name="Rachubinski R."/>
        </authorList>
    </citation>
    <scope>NUCLEOTIDE SEQUENCE</scope>
    <source>
        <strain evidence="4">E122</strain>
    </source>
</reference>
<evidence type="ECO:0000256" key="1">
    <source>
        <dbReference type="SAM" id="MobiDB-lite"/>
    </source>
</evidence>
<accession>Q4W4C0</accession>
<feature type="compositionally biased region" description="Low complexity" evidence="1">
    <location>
        <begin position="242"/>
        <end position="258"/>
    </location>
</feature>
<evidence type="ECO:0000313" key="6">
    <source>
        <dbReference type="Proteomes" id="UP000182444"/>
    </source>
</evidence>
<reference evidence="5 7" key="4">
    <citation type="submission" date="2018-07" db="EMBL/GenBank/DDBJ databases">
        <title>Draft Genome Assemblies for Five Robust Yarrowia lipolytica Strains Exhibiting High Lipid Production and Pentose Sugar Utilization and Sugar Alcohol Secretion from Undetoxified Lignocellulosic Biomass Hydrolysates.</title>
        <authorList>
            <consortium name="DOE Joint Genome Institute"/>
            <person name="Walker C."/>
            <person name="Ryu S."/>
            <person name="Na H."/>
            <person name="Zane M."/>
            <person name="LaButti K."/>
            <person name="Lipzen A."/>
            <person name="Haridas S."/>
            <person name="Barry K."/>
            <person name="Grigoriev I.V."/>
            <person name="Quarterman J."/>
            <person name="Slininger P."/>
            <person name="Dien B."/>
            <person name="Trinh C.T."/>
        </authorList>
    </citation>
    <scope>NUCLEOTIDE SEQUENCE [LARGE SCALE GENOMIC DNA]</scope>
    <source>
        <strain evidence="5 7">YB392</strain>
    </source>
</reference>
<dbReference type="RefSeq" id="XP_500516.1">
    <property type="nucleotide sequence ID" value="XM_500516.1"/>
</dbReference>
<dbReference type="VEuPathDB" id="FungiDB:YALI0_B05038g"/>
<reference evidence="4" key="1">
    <citation type="submission" date="2003-06" db="EMBL/GenBank/DDBJ databases">
        <authorList>
            <person name="Torres J."/>
        </authorList>
    </citation>
    <scope>NUCLEOTIDE SEQUENCE</scope>
    <source>
        <strain evidence="4">E122</strain>
    </source>
</reference>
<dbReference type="PANTHER" id="PTHR47657:SF7">
    <property type="entry name" value="STEROL REGULATORY ELEMENT-BINDING PROTEIN ECM22"/>
    <property type="match status" value="1"/>
</dbReference>
<name>Q4W4C0_YARLL</name>
<dbReference type="PANTHER" id="PTHR47657">
    <property type="entry name" value="STEROL REGULATORY ELEMENT-BINDING PROTEIN ECM22"/>
    <property type="match status" value="1"/>
</dbReference>
<evidence type="ECO:0000259" key="2">
    <source>
        <dbReference type="PROSITE" id="PS50048"/>
    </source>
</evidence>
<dbReference type="KEGG" id="yli:2906663"/>
<dbReference type="Proteomes" id="UP000182444">
    <property type="component" value="Chromosome 1B"/>
</dbReference>
<dbReference type="GeneID" id="2906663"/>
<dbReference type="InterPro" id="IPR052400">
    <property type="entry name" value="Zn2-C6_fungal_TF"/>
</dbReference>
<dbReference type="Proteomes" id="UP000256601">
    <property type="component" value="Unassembled WGS sequence"/>
</dbReference>
<dbReference type="PROSITE" id="PS50048">
    <property type="entry name" value="ZN2_CY6_FUNGAL_2"/>
    <property type="match status" value="1"/>
</dbReference>
<dbReference type="EMBL" id="AJ575099">
    <property type="protein sequence ID" value="CAE00639.1"/>
    <property type="molecule type" value="Genomic_DNA"/>
</dbReference>
<feature type="compositionally biased region" description="Basic residues" evidence="1">
    <location>
        <begin position="191"/>
        <end position="207"/>
    </location>
</feature>
<dbReference type="OMA" id="NSHLGCA"/>
<protein>
    <submittedName>
        <fullName evidence="4">Putative zinc finger protein</fullName>
    </submittedName>
</protein>
<dbReference type="CDD" id="cd00067">
    <property type="entry name" value="GAL4"/>
    <property type="match status" value="1"/>
</dbReference>
<reference evidence="3 6" key="3">
    <citation type="journal article" date="2016" name="PLoS ONE">
        <title>Sequence Assembly of Yarrowia lipolytica Strain W29/CLIB89 Shows Transposable Element Diversity.</title>
        <authorList>
            <person name="Magnan C."/>
            <person name="Yu J."/>
            <person name="Chang I."/>
            <person name="Jahn E."/>
            <person name="Kanomata Y."/>
            <person name="Wu J."/>
            <person name="Zeller M."/>
            <person name="Oakes M."/>
            <person name="Baldi P."/>
            <person name="Sandmeyer S."/>
        </authorList>
    </citation>
    <scope>NUCLEOTIDE SEQUENCE [LARGE SCALE GENOMIC DNA]</scope>
    <source>
        <strain evidence="3">CLIB89</strain>
        <strain evidence="6">CLIB89(W29)</strain>
    </source>
</reference>
<dbReference type="SMART" id="SM00066">
    <property type="entry name" value="GAL4"/>
    <property type="match status" value="1"/>
</dbReference>
<dbReference type="Pfam" id="PF00172">
    <property type="entry name" value="Zn_clus"/>
    <property type="match status" value="1"/>
</dbReference>
<evidence type="ECO:0000313" key="5">
    <source>
        <dbReference type="EMBL" id="RDW26863.1"/>
    </source>
</evidence>
<feature type="compositionally biased region" description="Basic and acidic residues" evidence="1">
    <location>
        <begin position="265"/>
        <end position="274"/>
    </location>
</feature>
<dbReference type="OrthoDB" id="1924260at2759"/>
<feature type="region of interest" description="Disordered" evidence="1">
    <location>
        <begin position="1"/>
        <end position="21"/>
    </location>
</feature>
<gene>
    <name evidence="4" type="primary">znc1</name>
    <name evidence="5" type="ORF">B0I71DRAFT_130114</name>
    <name evidence="3" type="ORF">YALI1_B06928g</name>
</gene>
<feature type="compositionally biased region" description="Low complexity" evidence="1">
    <location>
        <begin position="719"/>
        <end position="739"/>
    </location>
</feature>
<evidence type="ECO:0000313" key="7">
    <source>
        <dbReference type="Proteomes" id="UP000256601"/>
    </source>
</evidence>
<dbReference type="Gene3D" id="4.10.240.10">
    <property type="entry name" value="Zn(2)-C6 fungal-type DNA-binding domain"/>
    <property type="match status" value="1"/>
</dbReference>
<dbReference type="eggNOG" id="ENOG502SVEY">
    <property type="taxonomic scope" value="Eukaryota"/>
</dbReference>
<feature type="domain" description="Zn(2)-C6 fungal-type" evidence="2">
    <location>
        <begin position="21"/>
        <end position="51"/>
    </location>
</feature>
<dbReference type="InterPro" id="IPR001138">
    <property type="entry name" value="Zn2Cys6_DnaBD"/>
</dbReference>